<dbReference type="AlphaFoldDB" id="A0A1I3WAH7"/>
<keyword evidence="3" id="KW-1185">Reference proteome</keyword>
<feature type="transmembrane region" description="Helical" evidence="1">
    <location>
        <begin position="100"/>
        <end position="124"/>
    </location>
</feature>
<reference evidence="3" key="1">
    <citation type="submission" date="2016-10" db="EMBL/GenBank/DDBJ databases">
        <authorList>
            <person name="Varghese N."/>
            <person name="Submissions S."/>
        </authorList>
    </citation>
    <scope>NUCLEOTIDE SEQUENCE [LARGE SCALE GENOMIC DNA]</scope>
    <source>
        <strain evidence="3">CGMCC 1.3704</strain>
    </source>
</reference>
<dbReference type="RefSeq" id="WP_075036838.1">
    <property type="nucleotide sequence ID" value="NZ_FOSB01000006.1"/>
</dbReference>
<sequence length="152" mass="18097">MEEELEKESTNQQYIRNKARKSVWHLFLLMALCIGFGQIFFGHVPGLFYLGALVFYGFFLYETYMSRKTNEELWSIWEERWEGRQTLFQLRSSLTESFQVFIPVILSADAFAFMSLIFLIIALVTGFRSGTKKWKAKKHYFEEFKKERDKVA</sequence>
<dbReference type="Proteomes" id="UP000183557">
    <property type="component" value="Unassembled WGS sequence"/>
</dbReference>
<organism evidence="2 3">
    <name type="scientific">Halobacillus dabanensis</name>
    <dbReference type="NCBI Taxonomy" id="240302"/>
    <lineage>
        <taxon>Bacteria</taxon>
        <taxon>Bacillati</taxon>
        <taxon>Bacillota</taxon>
        <taxon>Bacilli</taxon>
        <taxon>Bacillales</taxon>
        <taxon>Bacillaceae</taxon>
        <taxon>Halobacillus</taxon>
    </lineage>
</organism>
<evidence type="ECO:0000256" key="1">
    <source>
        <dbReference type="SAM" id="Phobius"/>
    </source>
</evidence>
<name>A0A1I3WAH7_HALDA</name>
<accession>A0A1I3WAH7</accession>
<gene>
    <name evidence="2" type="ORF">SAMN04487936_106235</name>
</gene>
<feature type="transmembrane region" description="Helical" evidence="1">
    <location>
        <begin position="47"/>
        <end position="64"/>
    </location>
</feature>
<evidence type="ECO:0000313" key="3">
    <source>
        <dbReference type="Proteomes" id="UP000183557"/>
    </source>
</evidence>
<evidence type="ECO:0000313" key="2">
    <source>
        <dbReference type="EMBL" id="SFK03461.1"/>
    </source>
</evidence>
<keyword evidence="1" id="KW-0812">Transmembrane</keyword>
<dbReference type="OrthoDB" id="2970833at2"/>
<dbReference type="EMBL" id="FOSB01000006">
    <property type="protein sequence ID" value="SFK03461.1"/>
    <property type="molecule type" value="Genomic_DNA"/>
</dbReference>
<keyword evidence="1" id="KW-1133">Transmembrane helix</keyword>
<protein>
    <submittedName>
        <fullName evidence="2">Uncharacterized protein</fullName>
    </submittedName>
</protein>
<keyword evidence="1" id="KW-0472">Membrane</keyword>
<proteinExistence type="predicted"/>